<keyword evidence="3" id="KW-1185">Reference proteome</keyword>
<organism evidence="2 3">
    <name type="scientific">Streptomyces maoxianensis</name>
    <dbReference type="NCBI Taxonomy" id="1459942"/>
    <lineage>
        <taxon>Bacteria</taxon>
        <taxon>Bacillati</taxon>
        <taxon>Actinomycetota</taxon>
        <taxon>Actinomycetes</taxon>
        <taxon>Kitasatosporales</taxon>
        <taxon>Streptomycetaceae</taxon>
        <taxon>Streptomyces</taxon>
    </lineage>
</organism>
<evidence type="ECO:0000256" key="1">
    <source>
        <dbReference type="SAM" id="MobiDB-lite"/>
    </source>
</evidence>
<dbReference type="Proteomes" id="UP001595993">
    <property type="component" value="Unassembled WGS sequence"/>
</dbReference>
<dbReference type="RefSeq" id="WP_215091695.1">
    <property type="nucleotide sequence ID" value="NZ_JBHSFE010000043.1"/>
</dbReference>
<gene>
    <name evidence="2" type="ORF">ACFO9E_35300</name>
</gene>
<feature type="region of interest" description="Disordered" evidence="1">
    <location>
        <begin position="1"/>
        <end position="53"/>
    </location>
</feature>
<evidence type="ECO:0000313" key="3">
    <source>
        <dbReference type="Proteomes" id="UP001595993"/>
    </source>
</evidence>
<comment type="caution">
    <text evidence="2">The sequence shown here is derived from an EMBL/GenBank/DDBJ whole genome shotgun (WGS) entry which is preliminary data.</text>
</comment>
<dbReference type="EMBL" id="JBHSFE010000043">
    <property type="protein sequence ID" value="MFC4612965.1"/>
    <property type="molecule type" value="Genomic_DNA"/>
</dbReference>
<protein>
    <submittedName>
        <fullName evidence="2">Uncharacterized protein</fullName>
    </submittedName>
</protein>
<feature type="compositionally biased region" description="Low complexity" evidence="1">
    <location>
        <begin position="29"/>
        <end position="45"/>
    </location>
</feature>
<reference evidence="3" key="1">
    <citation type="journal article" date="2019" name="Int. J. Syst. Evol. Microbiol.">
        <title>The Global Catalogue of Microorganisms (GCM) 10K type strain sequencing project: providing services to taxonomists for standard genome sequencing and annotation.</title>
        <authorList>
            <consortium name="The Broad Institute Genomics Platform"/>
            <consortium name="The Broad Institute Genome Sequencing Center for Infectious Disease"/>
            <person name="Wu L."/>
            <person name="Ma J."/>
        </authorList>
    </citation>
    <scope>NUCLEOTIDE SEQUENCE [LARGE SCALE GENOMIC DNA]</scope>
    <source>
        <strain evidence="3">CGMCC 4.7139</strain>
    </source>
</reference>
<name>A0ABV9GIP5_9ACTN</name>
<proteinExistence type="predicted"/>
<evidence type="ECO:0000313" key="2">
    <source>
        <dbReference type="EMBL" id="MFC4612965.1"/>
    </source>
</evidence>
<accession>A0ABV9GIP5</accession>
<sequence>MSDSMPGPQVQEQGIQEIRGAQVAPGSPEPAAADAQAYEPAAPAPLGVQRVPTGDAGVDAQLERLVDADHLPADGHLEVYEDVHRGLRDALTALDARPQPSPSYNHRS</sequence>